<dbReference type="AlphaFoldDB" id="A0A1C4XGA9"/>
<evidence type="ECO:0000313" key="3">
    <source>
        <dbReference type="Proteomes" id="UP000198864"/>
    </source>
</evidence>
<protein>
    <submittedName>
        <fullName evidence="2">Uncharacterized protein</fullName>
    </submittedName>
</protein>
<dbReference type="Proteomes" id="UP000198864">
    <property type="component" value="Unassembled WGS sequence"/>
</dbReference>
<organism evidence="2 3">
    <name type="scientific">Micromonospora saelicesensis</name>
    <dbReference type="NCBI Taxonomy" id="285676"/>
    <lineage>
        <taxon>Bacteria</taxon>
        <taxon>Bacillati</taxon>
        <taxon>Actinomycetota</taxon>
        <taxon>Actinomycetes</taxon>
        <taxon>Micromonosporales</taxon>
        <taxon>Micromonosporaceae</taxon>
        <taxon>Micromonospora</taxon>
    </lineage>
</organism>
<accession>A0A1C4XGA9</accession>
<sequence>MEVIDFYRLSRRITDQLAPKISPNYRPIVLTAGGAGAWDLAIPTLVGALSEEDVVITTAEKDALRELMEFRREPLTYLEQIRTSD</sequence>
<dbReference type="EMBL" id="FMCR01000003">
    <property type="protein sequence ID" value="SCF07221.1"/>
    <property type="molecule type" value="Genomic_DNA"/>
</dbReference>
<dbReference type="Proteomes" id="UP000249334">
    <property type="component" value="Unassembled WGS sequence"/>
</dbReference>
<keyword evidence="4" id="KW-1185">Reference proteome</keyword>
<gene>
    <name evidence="2" type="ORF">GA0070561_3364</name>
    <name evidence="1" type="ORF">GAR05_06535</name>
</gene>
<reference evidence="1 4" key="2">
    <citation type="submission" date="2018-03" db="EMBL/GenBank/DDBJ databases">
        <title>Genomic framework for the identification of Micromonospora saelicesensis and Micromonospora noduli.</title>
        <authorList>
            <person name="Riesco R."/>
            <person name="Trujillo M.E."/>
        </authorList>
    </citation>
    <scope>NUCLEOTIDE SEQUENCE [LARGE SCALE GENOMIC DNA]</scope>
    <source>
        <strain evidence="1 4">GAR05</strain>
    </source>
</reference>
<dbReference type="EMBL" id="PXXW01000075">
    <property type="protein sequence ID" value="RAN91971.1"/>
    <property type="molecule type" value="Genomic_DNA"/>
</dbReference>
<evidence type="ECO:0000313" key="2">
    <source>
        <dbReference type="EMBL" id="SCF07221.1"/>
    </source>
</evidence>
<evidence type="ECO:0000313" key="4">
    <source>
        <dbReference type="Proteomes" id="UP000249334"/>
    </source>
</evidence>
<evidence type="ECO:0000313" key="1">
    <source>
        <dbReference type="EMBL" id="RAN91971.1"/>
    </source>
</evidence>
<reference evidence="2 3" key="1">
    <citation type="submission" date="2016-06" db="EMBL/GenBank/DDBJ databases">
        <authorList>
            <person name="Kjaerup R.B."/>
            <person name="Dalgaard T.S."/>
            <person name="Juul-Madsen H.R."/>
        </authorList>
    </citation>
    <scope>NUCLEOTIDE SEQUENCE [LARGE SCALE GENOMIC DNA]</scope>
    <source>
        <strain evidence="2 3">DSM 44871</strain>
    </source>
</reference>
<dbReference type="STRING" id="285676.GA0070561_3364"/>
<proteinExistence type="predicted"/>
<name>A0A1C4XGA9_9ACTN</name>
<dbReference type="RefSeq" id="WP_112625574.1">
    <property type="nucleotide sequence ID" value="NZ_FMCR01000003.1"/>
</dbReference>